<evidence type="ECO:0000313" key="2">
    <source>
        <dbReference type="Proteomes" id="UP000077069"/>
    </source>
</evidence>
<dbReference type="Proteomes" id="UP000077069">
    <property type="component" value="Unassembled WGS sequence"/>
</dbReference>
<organism evidence="1 2">
    <name type="scientific">Paraphaeosphaeria sporulosa</name>
    <dbReference type="NCBI Taxonomy" id="1460663"/>
    <lineage>
        <taxon>Eukaryota</taxon>
        <taxon>Fungi</taxon>
        <taxon>Dikarya</taxon>
        <taxon>Ascomycota</taxon>
        <taxon>Pezizomycotina</taxon>
        <taxon>Dothideomycetes</taxon>
        <taxon>Pleosporomycetidae</taxon>
        <taxon>Pleosporales</taxon>
        <taxon>Massarineae</taxon>
        <taxon>Didymosphaeriaceae</taxon>
        <taxon>Paraphaeosphaeria</taxon>
    </lineage>
</organism>
<dbReference type="InParanoid" id="A0A177CMU7"/>
<dbReference type="EMBL" id="KV441550">
    <property type="protein sequence ID" value="OAG08087.1"/>
    <property type="molecule type" value="Genomic_DNA"/>
</dbReference>
<reference evidence="1 2" key="1">
    <citation type="submission" date="2016-05" db="EMBL/GenBank/DDBJ databases">
        <title>Comparative analysis of secretome profiles of manganese(II)-oxidizing ascomycete fungi.</title>
        <authorList>
            <consortium name="DOE Joint Genome Institute"/>
            <person name="Zeiner C.A."/>
            <person name="Purvine S.O."/>
            <person name="Zink E.M."/>
            <person name="Wu S."/>
            <person name="Pasa-Tolic L."/>
            <person name="Chaput D.L."/>
            <person name="Haridas S."/>
            <person name="Grigoriev I.V."/>
            <person name="Santelli C.M."/>
            <person name="Hansel C.M."/>
        </authorList>
    </citation>
    <scope>NUCLEOTIDE SEQUENCE [LARGE SCALE GENOMIC DNA]</scope>
    <source>
        <strain evidence="1 2">AP3s5-JAC2a</strain>
    </source>
</reference>
<accession>A0A177CMU7</accession>
<protein>
    <submittedName>
        <fullName evidence="1">Uncharacterized protein</fullName>
    </submittedName>
</protein>
<gene>
    <name evidence="1" type="ORF">CC84DRAFT_1162091</name>
</gene>
<keyword evidence="2" id="KW-1185">Reference proteome</keyword>
<name>A0A177CMU7_9PLEO</name>
<dbReference type="AlphaFoldDB" id="A0A177CMU7"/>
<evidence type="ECO:0000313" key="1">
    <source>
        <dbReference type="EMBL" id="OAG08087.1"/>
    </source>
</evidence>
<dbReference type="RefSeq" id="XP_018038452.1">
    <property type="nucleotide sequence ID" value="XM_018177905.1"/>
</dbReference>
<dbReference type="GeneID" id="28761391"/>
<sequence length="54" mass="6329">MSREFTVKYYQVIKRRVREVKGGLHMRLYSCVLSTSQELQSSNTPMSGKRLVCF</sequence>
<dbReference type="OrthoDB" id="187836at2759"/>
<proteinExistence type="predicted"/>